<keyword evidence="4 6" id="KW-0472">Membrane</keyword>
<feature type="transmembrane region" description="Helical" evidence="6">
    <location>
        <begin position="45"/>
        <end position="65"/>
    </location>
</feature>
<accession>A0A167D258</accession>
<protein>
    <submittedName>
        <fullName evidence="8">Cfem domain-containing protein</fullName>
    </submittedName>
</protein>
<dbReference type="InterPro" id="IPR052337">
    <property type="entry name" value="SAT4-like"/>
</dbReference>
<dbReference type="EMBL" id="LFIW01001159">
    <property type="protein sequence ID" value="KZL83327.1"/>
    <property type="molecule type" value="Genomic_DNA"/>
</dbReference>
<evidence type="ECO:0000259" key="7">
    <source>
        <dbReference type="Pfam" id="PF20684"/>
    </source>
</evidence>
<keyword evidence="9" id="KW-1185">Reference proteome</keyword>
<dbReference type="PANTHER" id="PTHR33048">
    <property type="entry name" value="PTH11-LIKE INTEGRAL MEMBRANE PROTEIN (AFU_ORTHOLOGUE AFUA_5G11245)"/>
    <property type="match status" value="1"/>
</dbReference>
<feature type="transmembrane region" description="Helical" evidence="6">
    <location>
        <begin position="170"/>
        <end position="193"/>
    </location>
</feature>
<dbReference type="InterPro" id="IPR049326">
    <property type="entry name" value="Rhodopsin_dom_fungi"/>
</dbReference>
<comment type="caution">
    <text evidence="8">The sequence shown here is derived from an EMBL/GenBank/DDBJ whole genome shotgun (WGS) entry which is preliminary data.</text>
</comment>
<keyword evidence="2 6" id="KW-0812">Transmembrane</keyword>
<reference evidence="8 9" key="1">
    <citation type="submission" date="2015-06" db="EMBL/GenBank/DDBJ databases">
        <title>Survival trade-offs in plant roots during colonization by closely related pathogenic and mutualistic fungi.</title>
        <authorList>
            <person name="Hacquard S."/>
            <person name="Kracher B."/>
            <person name="Hiruma K."/>
            <person name="Weinman A."/>
            <person name="Muench P."/>
            <person name="Garrido Oter R."/>
            <person name="Ver Loren van Themaat E."/>
            <person name="Dallerey J.-F."/>
            <person name="Damm U."/>
            <person name="Henrissat B."/>
            <person name="Lespinet O."/>
            <person name="Thon M."/>
            <person name="Kemen E."/>
            <person name="McHardy A.C."/>
            <person name="Schulze-Lefert P."/>
            <person name="O'Connell R.J."/>
        </authorList>
    </citation>
    <scope>NUCLEOTIDE SEQUENCE [LARGE SCALE GENOMIC DNA]</scope>
    <source>
        <strain evidence="8 9">MAFF 238704</strain>
    </source>
</reference>
<evidence type="ECO:0000256" key="3">
    <source>
        <dbReference type="ARBA" id="ARBA00022989"/>
    </source>
</evidence>
<evidence type="ECO:0000313" key="9">
    <source>
        <dbReference type="Proteomes" id="UP000076584"/>
    </source>
</evidence>
<comment type="subcellular location">
    <subcellularLocation>
        <location evidence="1">Membrane</location>
        <topology evidence="1">Multi-pass membrane protein</topology>
    </subcellularLocation>
</comment>
<keyword evidence="3 6" id="KW-1133">Transmembrane helix</keyword>
<name>A0A167D258_COLIC</name>
<evidence type="ECO:0000313" key="8">
    <source>
        <dbReference type="EMBL" id="KZL83327.1"/>
    </source>
</evidence>
<feature type="transmembrane region" description="Helical" evidence="6">
    <location>
        <begin position="6"/>
        <end position="25"/>
    </location>
</feature>
<dbReference type="AlphaFoldDB" id="A0A167D258"/>
<feature type="domain" description="Rhodopsin" evidence="7">
    <location>
        <begin position="33"/>
        <end position="212"/>
    </location>
</feature>
<dbReference type="Proteomes" id="UP000076584">
    <property type="component" value="Unassembled WGS sequence"/>
</dbReference>
<sequence>MLNRDSGTSATVSAVAGAIIAILSVGVRECSQFTRTDYNIGLDDYALVLTMLMSVPMSVVVVMAVQNGLGKDIWTISPEQINEFFKLFYIGEHFYAFTVIFAKTNFLFFYLRLFSDEGFRRLTWDIIWTCILSAVSFLIATLIQCWPISYTWKKWDGEHQGRCHGINTQTWAHAIVNITLDIVVVAMPISQIVRLNWRWKQKLGAAMMFAVALL</sequence>
<evidence type="ECO:0000256" key="6">
    <source>
        <dbReference type="SAM" id="Phobius"/>
    </source>
</evidence>
<comment type="similarity">
    <text evidence="5">Belongs to the SAT4 family.</text>
</comment>
<evidence type="ECO:0000256" key="1">
    <source>
        <dbReference type="ARBA" id="ARBA00004141"/>
    </source>
</evidence>
<organism evidence="8 9">
    <name type="scientific">Colletotrichum incanum</name>
    <name type="common">Soybean anthracnose fungus</name>
    <dbReference type="NCBI Taxonomy" id="1573173"/>
    <lineage>
        <taxon>Eukaryota</taxon>
        <taxon>Fungi</taxon>
        <taxon>Dikarya</taxon>
        <taxon>Ascomycota</taxon>
        <taxon>Pezizomycotina</taxon>
        <taxon>Sordariomycetes</taxon>
        <taxon>Hypocreomycetidae</taxon>
        <taxon>Glomerellales</taxon>
        <taxon>Glomerellaceae</taxon>
        <taxon>Colletotrichum</taxon>
        <taxon>Colletotrichum spaethianum species complex</taxon>
    </lineage>
</organism>
<evidence type="ECO:0000256" key="5">
    <source>
        <dbReference type="ARBA" id="ARBA00038359"/>
    </source>
</evidence>
<evidence type="ECO:0000256" key="4">
    <source>
        <dbReference type="ARBA" id="ARBA00023136"/>
    </source>
</evidence>
<dbReference type="GO" id="GO:0016020">
    <property type="term" value="C:membrane"/>
    <property type="evidence" value="ECO:0007669"/>
    <property type="project" value="UniProtKB-SubCell"/>
</dbReference>
<dbReference type="PANTHER" id="PTHR33048:SF143">
    <property type="entry name" value="EXTRACELLULAR MEMBRANE PROTEIN CFEM DOMAIN-CONTAINING PROTEIN-RELATED"/>
    <property type="match status" value="1"/>
</dbReference>
<dbReference type="Pfam" id="PF20684">
    <property type="entry name" value="Fung_rhodopsin"/>
    <property type="match status" value="1"/>
</dbReference>
<gene>
    <name evidence="8" type="ORF">CI238_12639</name>
</gene>
<proteinExistence type="inferred from homology"/>
<feature type="transmembrane region" description="Helical" evidence="6">
    <location>
        <begin position="94"/>
        <end position="114"/>
    </location>
</feature>
<feature type="transmembrane region" description="Helical" evidence="6">
    <location>
        <begin position="126"/>
        <end position="150"/>
    </location>
</feature>
<evidence type="ECO:0000256" key="2">
    <source>
        <dbReference type="ARBA" id="ARBA00022692"/>
    </source>
</evidence>